<dbReference type="GO" id="GO:0043153">
    <property type="term" value="P:entrainment of circadian clock by photoperiod"/>
    <property type="evidence" value="ECO:0007669"/>
    <property type="project" value="TreeGrafter"/>
</dbReference>
<dbReference type="KEGG" id="mpau:ZMTM_01070"/>
<evidence type="ECO:0000259" key="4">
    <source>
        <dbReference type="Pfam" id="PF03441"/>
    </source>
</evidence>
<dbReference type="AlphaFoldDB" id="A0A8D5JZM0"/>
<dbReference type="Gene3D" id="1.25.40.80">
    <property type="match status" value="1"/>
</dbReference>
<evidence type="ECO:0000313" key="6">
    <source>
        <dbReference type="Proteomes" id="UP000826722"/>
    </source>
</evidence>
<feature type="binding site" evidence="3">
    <location>
        <begin position="77"/>
        <end position="80"/>
    </location>
    <ligand>
        <name>FAD</name>
        <dbReference type="ChEBI" id="CHEBI:57692"/>
    </ligand>
</feature>
<feature type="binding site" evidence="3">
    <location>
        <position position="65"/>
    </location>
    <ligand>
        <name>FAD</name>
        <dbReference type="ChEBI" id="CHEBI:57692"/>
    </ligand>
</feature>
<dbReference type="InterPro" id="IPR036134">
    <property type="entry name" value="Crypto/Photolyase_FAD-like_sf"/>
</dbReference>
<keyword evidence="1 3" id="KW-0285">Flavoprotein</keyword>
<evidence type="ECO:0000313" key="5">
    <source>
        <dbReference type="EMBL" id="BCM23848.1"/>
    </source>
</evidence>
<dbReference type="PANTHER" id="PTHR11455:SF18">
    <property type="entry name" value="SI:CH1073-390K14.1"/>
    <property type="match status" value="1"/>
</dbReference>
<dbReference type="Proteomes" id="UP000826722">
    <property type="component" value="Chromosome"/>
</dbReference>
<dbReference type="GO" id="GO:0003904">
    <property type="term" value="F:deoxyribodipyrimidine photo-lyase activity"/>
    <property type="evidence" value="ECO:0007669"/>
    <property type="project" value="TreeGrafter"/>
</dbReference>
<accession>A0A8D5JZM0</accession>
<dbReference type="GO" id="GO:0071949">
    <property type="term" value="F:FAD binding"/>
    <property type="evidence" value="ECO:0007669"/>
    <property type="project" value="TreeGrafter"/>
</dbReference>
<name>A0A8D5JZM0_9PROT</name>
<dbReference type="InterPro" id="IPR002081">
    <property type="entry name" value="Cryptochrome/DNA_photolyase_1"/>
</dbReference>
<dbReference type="GO" id="GO:0032922">
    <property type="term" value="P:circadian regulation of gene expression"/>
    <property type="evidence" value="ECO:0007669"/>
    <property type="project" value="TreeGrafter"/>
</dbReference>
<feature type="domain" description="Cryptochrome/DNA photolyase FAD-binding" evidence="4">
    <location>
        <begin position="111"/>
        <end position="228"/>
    </location>
</feature>
<keyword evidence="6" id="KW-1185">Reference proteome</keyword>
<keyword evidence="2 3" id="KW-0274">FAD</keyword>
<feature type="binding site" evidence="3">
    <location>
        <begin position="205"/>
        <end position="207"/>
    </location>
    <ligand>
        <name>FAD</name>
        <dbReference type="ChEBI" id="CHEBI:57692"/>
    </ligand>
</feature>
<evidence type="ECO:0000256" key="2">
    <source>
        <dbReference type="ARBA" id="ARBA00022827"/>
    </source>
</evidence>
<dbReference type="Pfam" id="PF03441">
    <property type="entry name" value="FAD_binding_7"/>
    <property type="match status" value="1"/>
</dbReference>
<comment type="cofactor">
    <cofactor evidence="3">
        <name>FAD</name>
        <dbReference type="ChEBI" id="CHEBI:57692"/>
    </cofactor>
    <text evidence="3">Binds 1 FAD per subunit.</text>
</comment>
<dbReference type="PANTHER" id="PTHR11455">
    <property type="entry name" value="CRYPTOCHROME"/>
    <property type="match status" value="1"/>
</dbReference>
<proteinExistence type="predicted"/>
<dbReference type="GO" id="GO:0003677">
    <property type="term" value="F:DNA binding"/>
    <property type="evidence" value="ECO:0007669"/>
    <property type="project" value="TreeGrafter"/>
</dbReference>
<gene>
    <name evidence="5" type="ORF">ZMTM_01070</name>
</gene>
<dbReference type="InterPro" id="IPR005101">
    <property type="entry name" value="Cryptochr/Photolyase_FAD-bd"/>
</dbReference>
<evidence type="ECO:0000256" key="3">
    <source>
        <dbReference type="PIRSR" id="PIRSR602081-1"/>
    </source>
</evidence>
<dbReference type="SUPFAM" id="SSF48173">
    <property type="entry name" value="Cryptochrome/photolyase FAD-binding domain"/>
    <property type="match status" value="1"/>
</dbReference>
<sequence length="416" mass="47632">MQTLLSVMNSNKPAEKLNLACDLTDRYQRIREYFPKVAGAELSTEWRGGRVEAMRRLATVNGDNYGKTRNFLEGDVTRLSPYLRHGCITLKEAFESVRARFGKRAEKLLFEFAWRDYWHQVWYLKGDAILSDMEPAKVALGRGALPEDIKNAQTGLPCMDGFINDLLDTGYVHNHARMWFAAYAVHWRKVDWRAAADWYYAHLLDGDKASNSLSWQWVACTFGSKPYFFNKENLAKYSNESYCKSCTAKCPFDNTYEVLSEELFDSTNTPPAKTYKIAPLAKVETMQGVNTIVLVHDEMLSPAHPLLRRMDKKIFVFDPALHGDWALHRLQFVADCLIEMEDVEVWFGDTRQVLNQLGAGQVITQATPNPTIHVLLGAYKVDYLAEEPLTDIKLTSSDLRRFSKYWQKMGPAILNP</sequence>
<dbReference type="EMBL" id="AP024110">
    <property type="protein sequence ID" value="BCM23848.1"/>
    <property type="molecule type" value="Genomic_DNA"/>
</dbReference>
<dbReference type="GO" id="GO:0005737">
    <property type="term" value="C:cytoplasm"/>
    <property type="evidence" value="ECO:0007669"/>
    <property type="project" value="TreeGrafter"/>
</dbReference>
<reference evidence="5" key="1">
    <citation type="journal article" date="2021" name="Arch. Microbiol.">
        <title>Methyloradius palustris gen. nov., sp. nov., a methanol-oxidizing bacterium isolated from snow.</title>
        <authorList>
            <person name="Miyadera T."/>
            <person name="Kojima H."/>
            <person name="Fukui M."/>
        </authorList>
    </citation>
    <scope>NUCLEOTIDE SEQUENCE</scope>
    <source>
        <strain evidence="5">Zm11</strain>
    </source>
</reference>
<protein>
    <recommendedName>
        <fullName evidence="4">Cryptochrome/DNA photolyase FAD-binding domain-containing protein</fullName>
    </recommendedName>
</protein>
<evidence type="ECO:0000256" key="1">
    <source>
        <dbReference type="ARBA" id="ARBA00022630"/>
    </source>
</evidence>
<dbReference type="Gene3D" id="1.10.579.10">
    <property type="entry name" value="DNA Cyclobutane Dipyrimidine Photolyase, subunit A, domain 3"/>
    <property type="match status" value="1"/>
</dbReference>
<organism evidence="5 6">
    <name type="scientific">Methyloradius palustris</name>
    <dbReference type="NCBI Taxonomy" id="2778876"/>
    <lineage>
        <taxon>Bacteria</taxon>
        <taxon>Pseudomonadati</taxon>
        <taxon>Pseudomonadota</taxon>
        <taxon>Betaproteobacteria</taxon>
        <taxon>Nitrosomonadales</taxon>
        <taxon>Methylophilaceae</taxon>
        <taxon>Methyloradius</taxon>
    </lineage>
</organism>